<evidence type="ECO:0000259" key="4">
    <source>
        <dbReference type="PROSITE" id="PS50915"/>
    </source>
</evidence>
<sequence>MHTIPSRAALVLAGAAAVVGLGASGASAAPTHPGAATADSPLILGEHQSLSGQNWPFWVSNPRINPDDEATSLYNRSDVAWVLYADPNYTGRRYCITPGRRISDLDSQQWRFNDQITSVKRLSGTSCAGYPTF</sequence>
<dbReference type="RefSeq" id="WP_165449372.1">
    <property type="nucleotide sequence ID" value="NZ_SHKY01000001.1"/>
</dbReference>
<comment type="caution">
    <text evidence="5">The sequence shown here is derived from an EMBL/GenBank/DDBJ whole genome shotgun (WGS) entry which is preliminary data.</text>
</comment>
<evidence type="ECO:0000256" key="2">
    <source>
        <dbReference type="ARBA" id="ARBA00022737"/>
    </source>
</evidence>
<proteinExistence type="inferred from homology"/>
<evidence type="ECO:0000313" key="5">
    <source>
        <dbReference type="EMBL" id="RZU48832.1"/>
    </source>
</evidence>
<gene>
    <name evidence="5" type="ORF">EV385_0557</name>
</gene>
<keyword evidence="6" id="KW-1185">Reference proteome</keyword>
<evidence type="ECO:0000313" key="6">
    <source>
        <dbReference type="Proteomes" id="UP000292564"/>
    </source>
</evidence>
<dbReference type="Pfam" id="PF03995">
    <property type="entry name" value="Inhibitor_I36"/>
    <property type="match status" value="1"/>
</dbReference>
<evidence type="ECO:0000256" key="1">
    <source>
        <dbReference type="ARBA" id="ARBA00009646"/>
    </source>
</evidence>
<dbReference type="Gene3D" id="2.60.20.10">
    <property type="entry name" value="Crystallins"/>
    <property type="match status" value="1"/>
</dbReference>
<keyword evidence="2" id="KW-0677">Repeat</keyword>
<dbReference type="PROSITE" id="PS51318">
    <property type="entry name" value="TAT"/>
    <property type="match status" value="1"/>
</dbReference>
<dbReference type="InterPro" id="IPR011024">
    <property type="entry name" value="G_crystallin-like"/>
</dbReference>
<organism evidence="5 6">
    <name type="scientific">Krasilnikovia cinnamomea</name>
    <dbReference type="NCBI Taxonomy" id="349313"/>
    <lineage>
        <taxon>Bacteria</taxon>
        <taxon>Bacillati</taxon>
        <taxon>Actinomycetota</taxon>
        <taxon>Actinomycetes</taxon>
        <taxon>Micromonosporales</taxon>
        <taxon>Micromonosporaceae</taxon>
        <taxon>Krasilnikovia</taxon>
    </lineage>
</organism>
<feature type="chain" id="PRO_5020917551" evidence="3">
    <location>
        <begin position="29"/>
        <end position="133"/>
    </location>
</feature>
<comment type="similarity">
    <text evidence="1">Belongs to the beta/gamma-crystallin family.</text>
</comment>
<dbReference type="Proteomes" id="UP000292564">
    <property type="component" value="Unassembled WGS sequence"/>
</dbReference>
<dbReference type="EMBL" id="SHKY01000001">
    <property type="protein sequence ID" value="RZU48832.1"/>
    <property type="molecule type" value="Genomic_DNA"/>
</dbReference>
<feature type="signal peptide" evidence="3">
    <location>
        <begin position="1"/>
        <end position="28"/>
    </location>
</feature>
<reference evidence="5 6" key="1">
    <citation type="submission" date="2019-02" db="EMBL/GenBank/DDBJ databases">
        <title>Sequencing the genomes of 1000 actinobacteria strains.</title>
        <authorList>
            <person name="Klenk H.-P."/>
        </authorList>
    </citation>
    <scope>NUCLEOTIDE SEQUENCE [LARGE SCALE GENOMIC DNA]</scope>
    <source>
        <strain evidence="5 6">DSM 45162</strain>
    </source>
</reference>
<keyword evidence="3" id="KW-0732">Signal</keyword>
<dbReference type="PROSITE" id="PS50915">
    <property type="entry name" value="CRYSTALLIN_BETA_GAMMA"/>
    <property type="match status" value="1"/>
</dbReference>
<dbReference type="SUPFAM" id="SSF49695">
    <property type="entry name" value="gamma-Crystallin-like"/>
    <property type="match status" value="1"/>
</dbReference>
<dbReference type="InterPro" id="IPR001064">
    <property type="entry name" value="Beta/gamma_crystallin"/>
</dbReference>
<name>A0A4Q7ZDR0_9ACTN</name>
<evidence type="ECO:0000256" key="3">
    <source>
        <dbReference type="SAM" id="SignalP"/>
    </source>
</evidence>
<accession>A0A4Q7ZDR0</accession>
<feature type="domain" description="Beta/gamma crystallin 'Greek key'" evidence="4">
    <location>
        <begin position="79"/>
        <end position="123"/>
    </location>
</feature>
<dbReference type="AlphaFoldDB" id="A0A4Q7ZDR0"/>
<protein>
    <submittedName>
        <fullName evidence="5">Peptidase inhibitor family I36</fullName>
    </submittedName>
</protein>
<dbReference type="InterPro" id="IPR006311">
    <property type="entry name" value="TAT_signal"/>
</dbReference>